<feature type="domain" description="Cellobiose dehydrogenase-like cytochrome" evidence="2">
    <location>
        <begin position="23"/>
        <end position="195"/>
    </location>
</feature>
<dbReference type="Proteomes" id="UP000250140">
    <property type="component" value="Unassembled WGS sequence"/>
</dbReference>
<evidence type="ECO:0000259" key="2">
    <source>
        <dbReference type="Pfam" id="PF16010"/>
    </source>
</evidence>
<feature type="chain" id="PRO_5034014810" evidence="1">
    <location>
        <begin position="18"/>
        <end position="212"/>
    </location>
</feature>
<organism evidence="3 4">
    <name type="scientific">Glonium stellatum</name>
    <dbReference type="NCBI Taxonomy" id="574774"/>
    <lineage>
        <taxon>Eukaryota</taxon>
        <taxon>Fungi</taxon>
        <taxon>Dikarya</taxon>
        <taxon>Ascomycota</taxon>
        <taxon>Pezizomycotina</taxon>
        <taxon>Dothideomycetes</taxon>
        <taxon>Pleosporomycetidae</taxon>
        <taxon>Gloniales</taxon>
        <taxon>Gloniaceae</taxon>
        <taxon>Glonium</taxon>
    </lineage>
</organism>
<dbReference type="Gene3D" id="2.60.40.1210">
    <property type="entry name" value="Cellobiose dehydrogenase, cytochrome domain"/>
    <property type="match status" value="1"/>
</dbReference>
<keyword evidence="1" id="KW-0732">Signal</keyword>
<dbReference type="SUPFAM" id="SSF49344">
    <property type="entry name" value="CBD9-like"/>
    <property type="match status" value="1"/>
</dbReference>
<dbReference type="PANTHER" id="PTHR47190:SF4">
    <property type="entry name" value="DEHYDROGENASE, PUTATIVE-RELATED"/>
    <property type="match status" value="1"/>
</dbReference>
<keyword evidence="4" id="KW-1185">Reference proteome</keyword>
<accession>A0A8E2JYN5</accession>
<evidence type="ECO:0000256" key="1">
    <source>
        <dbReference type="SAM" id="SignalP"/>
    </source>
</evidence>
<dbReference type="CDD" id="cd09630">
    <property type="entry name" value="CDH_like_cytochrome"/>
    <property type="match status" value="1"/>
</dbReference>
<sequence>MKLSTLLPFALAAATSAQTTSSYTDPKSSITFQAFTDPTSGYTFGLALPMTPTTDFIGILVGKGSGWVGASLGGSMVNKLLIAAWPNGNQLVSSFRKATSYANPPEATGAFSMTPIAKGTYINSTHFSYTFLCKACILADGTTFTANATSGVLGWALSTAAPSTKSSHSSALNRHSAQGNFGVQLSAAMSNNYDQWAAMAAAPSPSARAFTA</sequence>
<proteinExistence type="predicted"/>
<dbReference type="EMBL" id="KV748557">
    <property type="protein sequence ID" value="OCL14594.1"/>
    <property type="molecule type" value="Genomic_DNA"/>
</dbReference>
<dbReference type="OrthoDB" id="413885at2759"/>
<name>A0A8E2JYN5_9PEZI</name>
<evidence type="ECO:0000313" key="3">
    <source>
        <dbReference type="EMBL" id="OCL14594.1"/>
    </source>
</evidence>
<protein>
    <submittedName>
        <fullName evidence="3">Iron reductase domain protein</fullName>
    </submittedName>
</protein>
<reference evidence="3 4" key="1">
    <citation type="journal article" date="2016" name="Nat. Commun.">
        <title>Ectomycorrhizal ecology is imprinted in the genome of the dominant symbiotic fungus Cenococcum geophilum.</title>
        <authorList>
            <consortium name="DOE Joint Genome Institute"/>
            <person name="Peter M."/>
            <person name="Kohler A."/>
            <person name="Ohm R.A."/>
            <person name="Kuo A."/>
            <person name="Krutzmann J."/>
            <person name="Morin E."/>
            <person name="Arend M."/>
            <person name="Barry K.W."/>
            <person name="Binder M."/>
            <person name="Choi C."/>
            <person name="Clum A."/>
            <person name="Copeland A."/>
            <person name="Grisel N."/>
            <person name="Haridas S."/>
            <person name="Kipfer T."/>
            <person name="LaButti K."/>
            <person name="Lindquist E."/>
            <person name="Lipzen A."/>
            <person name="Maire R."/>
            <person name="Meier B."/>
            <person name="Mihaltcheva S."/>
            <person name="Molinier V."/>
            <person name="Murat C."/>
            <person name="Poggeler S."/>
            <person name="Quandt C.A."/>
            <person name="Sperisen C."/>
            <person name="Tritt A."/>
            <person name="Tisserant E."/>
            <person name="Crous P.W."/>
            <person name="Henrissat B."/>
            <person name="Nehls U."/>
            <person name="Egli S."/>
            <person name="Spatafora J.W."/>
            <person name="Grigoriev I.V."/>
            <person name="Martin F.M."/>
        </authorList>
    </citation>
    <scope>NUCLEOTIDE SEQUENCE [LARGE SCALE GENOMIC DNA]</scope>
    <source>
        <strain evidence="3 4">CBS 207.34</strain>
    </source>
</reference>
<dbReference type="Pfam" id="PF16010">
    <property type="entry name" value="CDH-cyt"/>
    <property type="match status" value="1"/>
</dbReference>
<dbReference type="InterPro" id="IPR053208">
    <property type="entry name" value="GMC_Oxidoreductase_CD"/>
</dbReference>
<dbReference type="PANTHER" id="PTHR47190">
    <property type="entry name" value="DEHYDROGENASE, PUTATIVE-RELATED"/>
    <property type="match status" value="1"/>
</dbReference>
<gene>
    <name evidence="3" type="ORF">AOQ84DRAFT_330818</name>
</gene>
<dbReference type="AlphaFoldDB" id="A0A8E2JYN5"/>
<evidence type="ECO:0000313" key="4">
    <source>
        <dbReference type="Proteomes" id="UP000250140"/>
    </source>
</evidence>
<dbReference type="InterPro" id="IPR015920">
    <property type="entry name" value="Cellobiose_DH-like_cyt"/>
</dbReference>
<feature type="signal peptide" evidence="1">
    <location>
        <begin position="1"/>
        <end position="17"/>
    </location>
</feature>